<evidence type="ECO:0000313" key="2">
    <source>
        <dbReference type="EMBL" id="CAJ2514191.1"/>
    </source>
</evidence>
<proteinExistence type="predicted"/>
<evidence type="ECO:0000256" key="1">
    <source>
        <dbReference type="SAM" id="MobiDB-lite"/>
    </source>
</evidence>
<keyword evidence="3" id="KW-1185">Reference proteome</keyword>
<comment type="caution">
    <text evidence="2">The sequence shown here is derived from an EMBL/GenBank/DDBJ whole genome shotgun (WGS) entry which is preliminary data.</text>
</comment>
<reference evidence="2" key="1">
    <citation type="submission" date="2023-10" db="EMBL/GenBank/DDBJ databases">
        <authorList>
            <person name="Hackl T."/>
        </authorList>
    </citation>
    <scope>NUCLEOTIDE SEQUENCE</scope>
</reference>
<dbReference type="Proteomes" id="UP001295740">
    <property type="component" value="Unassembled WGS sequence"/>
</dbReference>
<name>A0AAI8VZZ7_9PEZI</name>
<accession>A0AAI8VZZ7</accession>
<gene>
    <name evidence="2" type="ORF">KHLLAP_LOCUS14659</name>
</gene>
<protein>
    <submittedName>
        <fullName evidence="2">Uu.00g023100.m01.CDS01</fullName>
    </submittedName>
</protein>
<dbReference type="AlphaFoldDB" id="A0AAI8VZZ7"/>
<sequence length="139" mass="15135">MEDAAVLIENTPDDIEKARRAADAFLEELAAEIMSACAVAEGGEQSAALKIIEGDDEMLVSEGQVNVDDSGTEDSDSDLVPQPDPAIVQKPDGTLLRLVREPQFGPVVVSLFKYRENAIVNHRANRKTTSQLMRESRVP</sequence>
<feature type="region of interest" description="Disordered" evidence="1">
    <location>
        <begin position="60"/>
        <end position="87"/>
    </location>
</feature>
<dbReference type="EMBL" id="CAUWAG010000020">
    <property type="protein sequence ID" value="CAJ2514191.1"/>
    <property type="molecule type" value="Genomic_DNA"/>
</dbReference>
<organism evidence="2 3">
    <name type="scientific">Anthostomella pinea</name>
    <dbReference type="NCBI Taxonomy" id="933095"/>
    <lineage>
        <taxon>Eukaryota</taxon>
        <taxon>Fungi</taxon>
        <taxon>Dikarya</taxon>
        <taxon>Ascomycota</taxon>
        <taxon>Pezizomycotina</taxon>
        <taxon>Sordariomycetes</taxon>
        <taxon>Xylariomycetidae</taxon>
        <taxon>Xylariales</taxon>
        <taxon>Xylariaceae</taxon>
        <taxon>Anthostomella</taxon>
    </lineage>
</organism>
<evidence type="ECO:0000313" key="3">
    <source>
        <dbReference type="Proteomes" id="UP001295740"/>
    </source>
</evidence>